<protein>
    <recommendedName>
        <fullName evidence="1">Antitoxin FitA-like ribbon-helix-helix domain-containing protein</fullName>
    </recommendedName>
</protein>
<name>A0A1G9M533_9ACTN</name>
<evidence type="ECO:0000313" key="3">
    <source>
        <dbReference type="Proteomes" id="UP000198662"/>
    </source>
</evidence>
<dbReference type="GO" id="GO:0006355">
    <property type="term" value="P:regulation of DNA-templated transcription"/>
    <property type="evidence" value="ECO:0007669"/>
    <property type="project" value="InterPro"/>
</dbReference>
<sequence length="84" mass="9248">MLLETQMVKNLQVRDLDEEVLAELKARAARARQSLSAYTAQLLTEAVARPTADDLRGRLEALKALGGGADRADILDEVRKTREA</sequence>
<evidence type="ECO:0000313" key="2">
    <source>
        <dbReference type="EMBL" id="SDL69379.1"/>
    </source>
</evidence>
<accession>A0A1G9M533</accession>
<feature type="domain" description="Antitoxin FitA-like ribbon-helix-helix" evidence="1">
    <location>
        <begin position="10"/>
        <end position="47"/>
    </location>
</feature>
<keyword evidence="3" id="KW-1185">Reference proteome</keyword>
<dbReference type="Proteomes" id="UP000198662">
    <property type="component" value="Unassembled WGS sequence"/>
</dbReference>
<organism evidence="2 3">
    <name type="scientific">Glycomyces sambucus</name>
    <dbReference type="NCBI Taxonomy" id="380244"/>
    <lineage>
        <taxon>Bacteria</taxon>
        <taxon>Bacillati</taxon>
        <taxon>Actinomycetota</taxon>
        <taxon>Actinomycetes</taxon>
        <taxon>Glycomycetales</taxon>
        <taxon>Glycomycetaceae</taxon>
        <taxon>Glycomyces</taxon>
    </lineage>
</organism>
<dbReference type="InterPro" id="IPR053853">
    <property type="entry name" value="FitA-like_RHH"/>
</dbReference>
<dbReference type="InterPro" id="IPR010985">
    <property type="entry name" value="Ribbon_hlx_hlx"/>
</dbReference>
<gene>
    <name evidence="2" type="ORF">SAMN05216298_4844</name>
</gene>
<dbReference type="AlphaFoldDB" id="A0A1G9M533"/>
<dbReference type="EMBL" id="FNGF01000008">
    <property type="protein sequence ID" value="SDL69379.1"/>
    <property type="molecule type" value="Genomic_DNA"/>
</dbReference>
<evidence type="ECO:0000259" key="1">
    <source>
        <dbReference type="Pfam" id="PF22513"/>
    </source>
</evidence>
<dbReference type="STRING" id="380244.SAMN05216298_4844"/>
<dbReference type="SUPFAM" id="SSF47598">
    <property type="entry name" value="Ribbon-helix-helix"/>
    <property type="match status" value="1"/>
</dbReference>
<proteinExistence type="predicted"/>
<reference evidence="3" key="1">
    <citation type="submission" date="2016-10" db="EMBL/GenBank/DDBJ databases">
        <authorList>
            <person name="Varghese N."/>
            <person name="Submissions S."/>
        </authorList>
    </citation>
    <scope>NUCLEOTIDE SEQUENCE [LARGE SCALE GENOMIC DNA]</scope>
    <source>
        <strain evidence="3">CGMCC 4.3147</strain>
    </source>
</reference>
<dbReference type="Pfam" id="PF22513">
    <property type="entry name" value="FitA-like_RHH"/>
    <property type="match status" value="1"/>
</dbReference>